<feature type="region of interest" description="Disordered" evidence="1">
    <location>
        <begin position="100"/>
        <end position="121"/>
    </location>
</feature>
<dbReference type="Proteomes" id="UP000786811">
    <property type="component" value="Unassembled WGS sequence"/>
</dbReference>
<keyword evidence="3" id="KW-1185">Reference proteome</keyword>
<proteinExistence type="predicted"/>
<dbReference type="EMBL" id="CAJNRD030001118">
    <property type="protein sequence ID" value="CAG5083071.1"/>
    <property type="molecule type" value="Genomic_DNA"/>
</dbReference>
<name>A0A8J2H9D8_COTCN</name>
<comment type="caution">
    <text evidence="2">The sequence shown here is derived from an EMBL/GenBank/DDBJ whole genome shotgun (WGS) entry which is preliminary data.</text>
</comment>
<evidence type="ECO:0000313" key="2">
    <source>
        <dbReference type="EMBL" id="CAG5083071.1"/>
    </source>
</evidence>
<organism evidence="2 3">
    <name type="scientific">Cotesia congregata</name>
    <name type="common">Parasitoid wasp</name>
    <name type="synonym">Apanteles congregatus</name>
    <dbReference type="NCBI Taxonomy" id="51543"/>
    <lineage>
        <taxon>Eukaryota</taxon>
        <taxon>Metazoa</taxon>
        <taxon>Ecdysozoa</taxon>
        <taxon>Arthropoda</taxon>
        <taxon>Hexapoda</taxon>
        <taxon>Insecta</taxon>
        <taxon>Pterygota</taxon>
        <taxon>Neoptera</taxon>
        <taxon>Endopterygota</taxon>
        <taxon>Hymenoptera</taxon>
        <taxon>Apocrita</taxon>
        <taxon>Ichneumonoidea</taxon>
        <taxon>Braconidae</taxon>
        <taxon>Microgastrinae</taxon>
        <taxon>Cotesia</taxon>
    </lineage>
</organism>
<reference evidence="2" key="1">
    <citation type="submission" date="2021-04" db="EMBL/GenBank/DDBJ databases">
        <authorList>
            <person name="Chebbi M.A.C M."/>
        </authorList>
    </citation>
    <scope>NUCLEOTIDE SEQUENCE</scope>
</reference>
<dbReference type="AlphaFoldDB" id="A0A8J2H9D8"/>
<sequence>MKLRVGLDSILKIIFYYLENKKRSLVTKLIISLLVDLTNLNLDPFIPDFSTSRHSEQDILKLFIEEPFSTTEENYSSSENDYEDSSSTRSDELFFDCDSSHTSDIEDDSSSNSDESVLDEDNLNEPLYPGAPLSFQESLLSILLLTIRHKISDVLLSDILLLISAHCIEPNLCLNTEYKFKQYFDRLGINFDRHFYCPRCHHSLPSECSTCSNGQHVTDKDSSAPYFITTSIIS</sequence>
<feature type="region of interest" description="Disordered" evidence="1">
    <location>
        <begin position="71"/>
        <end position="90"/>
    </location>
</feature>
<gene>
    <name evidence="2" type="ORF">HICCMSTLAB_LOCUS3723</name>
</gene>
<accession>A0A8J2H9D8</accession>
<protein>
    <submittedName>
        <fullName evidence="2">Uncharacterized protein</fullName>
    </submittedName>
</protein>
<evidence type="ECO:0000256" key="1">
    <source>
        <dbReference type="SAM" id="MobiDB-lite"/>
    </source>
</evidence>
<evidence type="ECO:0000313" key="3">
    <source>
        <dbReference type="Proteomes" id="UP000786811"/>
    </source>
</evidence>